<accession>A0A143WU64</accession>
<dbReference type="RefSeq" id="WP_067568097.1">
    <property type="nucleotide sequence ID" value="NZ_LN999835.1"/>
</dbReference>
<gene>
    <name evidence="8" type="primary">tsaB</name>
    <name evidence="8" type="ORF">TPER_HE00490</name>
</gene>
<evidence type="ECO:0000259" key="7">
    <source>
        <dbReference type="Pfam" id="PF00814"/>
    </source>
</evidence>
<sequence>MSTRILAIDTATEACSAALMEDCLLLERYVVAPREHTQRILPMVDSLLAEAGIKLKELDALAFSRGPGSFTGVRIGIGIAQGLALGADLPLIGISTLATVAEGAWRQTGVSQILTAINAHMGKVYWAQYQRQAEGKWLGEESETIATPAVLAVLNAHITGCWATAGTGWQIYPTLMSSDNRLQLIPGHTLLPSARDILPLALYLFCRGGAQQAALVQPNYLHNDVMWKKLPGRG</sequence>
<dbReference type="EMBL" id="LN999835">
    <property type="protein sequence ID" value="CUX97399.1"/>
    <property type="molecule type" value="Genomic_DNA"/>
</dbReference>
<evidence type="ECO:0000313" key="8">
    <source>
        <dbReference type="EMBL" id="CUX97399.1"/>
    </source>
</evidence>
<protein>
    <recommendedName>
        <fullName evidence="3">tRNA threonylcarbamoyladenosine biosynthesis protein TsaB</fullName>
    </recommendedName>
    <alternativeName>
        <fullName evidence="6">t(6)A37 threonylcarbamoyladenosine biosynthesis protein TsaB</fullName>
    </alternativeName>
</protein>
<dbReference type="AlphaFoldDB" id="A0A143WU64"/>
<dbReference type="CDD" id="cd24032">
    <property type="entry name" value="ASKHA_NBD_TsaB"/>
    <property type="match status" value="1"/>
</dbReference>
<dbReference type="KEGG" id="hed:TPER_HE00490"/>
<dbReference type="FunFam" id="3.30.420.40:FF:000097">
    <property type="entry name" value="tRNA threonylcarbamoyladenosine biosynthesis protein TsaB"/>
    <property type="match status" value="1"/>
</dbReference>
<organism evidence="8 9">
    <name type="scientific">Candidatus Hoaglandella endobia</name>
    <dbReference type="NCBI Taxonomy" id="1778263"/>
    <lineage>
        <taxon>Bacteria</taxon>
        <taxon>Pseudomonadati</taxon>
        <taxon>Pseudomonadota</taxon>
        <taxon>Gammaproteobacteria</taxon>
        <taxon>Enterobacterales</taxon>
        <taxon>Enterobacteriaceae</taxon>
        <taxon>Candidatus Hoaglandella</taxon>
    </lineage>
</organism>
<dbReference type="SUPFAM" id="SSF53067">
    <property type="entry name" value="Actin-like ATPase domain"/>
    <property type="match status" value="2"/>
</dbReference>
<evidence type="ECO:0000256" key="3">
    <source>
        <dbReference type="ARBA" id="ARBA00019012"/>
    </source>
</evidence>
<dbReference type="Pfam" id="PF00814">
    <property type="entry name" value="TsaD"/>
    <property type="match status" value="1"/>
</dbReference>
<dbReference type="GO" id="GO:0005829">
    <property type="term" value="C:cytosol"/>
    <property type="evidence" value="ECO:0007669"/>
    <property type="project" value="TreeGrafter"/>
</dbReference>
<evidence type="ECO:0000256" key="5">
    <source>
        <dbReference type="ARBA" id="ARBA00022694"/>
    </source>
</evidence>
<comment type="subcellular location">
    <subcellularLocation>
        <location evidence="1">Cytoplasm</location>
    </subcellularLocation>
</comment>
<dbReference type="STRING" id="1778263.TPER_HE00490"/>
<evidence type="ECO:0000313" key="9">
    <source>
        <dbReference type="Proteomes" id="UP000095477"/>
    </source>
</evidence>
<feature type="domain" description="Gcp-like" evidence="7">
    <location>
        <begin position="31"/>
        <end position="134"/>
    </location>
</feature>
<name>A0A143WU64_9ENTR</name>
<dbReference type="Proteomes" id="UP000095477">
    <property type="component" value="Chromosome I"/>
</dbReference>
<dbReference type="InterPro" id="IPR022496">
    <property type="entry name" value="T6A_TsaB"/>
</dbReference>
<dbReference type="PATRIC" id="fig|1778263.3.peg.485"/>
<evidence type="ECO:0000256" key="2">
    <source>
        <dbReference type="ARBA" id="ARBA00010493"/>
    </source>
</evidence>
<dbReference type="InterPro" id="IPR000905">
    <property type="entry name" value="Gcp-like_dom"/>
</dbReference>
<dbReference type="PANTHER" id="PTHR11735">
    <property type="entry name" value="TRNA N6-ADENOSINE THREONYLCARBAMOYLTRANSFERASE"/>
    <property type="match status" value="1"/>
</dbReference>
<reference evidence="9" key="1">
    <citation type="submission" date="2016-01" db="EMBL/GenBank/DDBJ databases">
        <authorList>
            <person name="Husnik F."/>
        </authorList>
    </citation>
    <scope>NUCLEOTIDE SEQUENCE [LARGE SCALE GENOMIC DNA]</scope>
</reference>
<dbReference type="GO" id="GO:0002949">
    <property type="term" value="P:tRNA threonylcarbamoyladenosine modification"/>
    <property type="evidence" value="ECO:0007669"/>
    <property type="project" value="InterPro"/>
</dbReference>
<proteinExistence type="inferred from homology"/>
<keyword evidence="5" id="KW-0819">tRNA processing</keyword>
<keyword evidence="4" id="KW-0963">Cytoplasm</keyword>
<evidence type="ECO:0000256" key="1">
    <source>
        <dbReference type="ARBA" id="ARBA00004496"/>
    </source>
</evidence>
<comment type="similarity">
    <text evidence="2">Belongs to the KAE1 / TsaD family. TsaB subfamily.</text>
</comment>
<keyword evidence="9" id="KW-1185">Reference proteome</keyword>
<dbReference type="InterPro" id="IPR043129">
    <property type="entry name" value="ATPase_NBD"/>
</dbReference>
<evidence type="ECO:0000256" key="6">
    <source>
        <dbReference type="ARBA" id="ARBA00032446"/>
    </source>
</evidence>
<evidence type="ECO:0000256" key="4">
    <source>
        <dbReference type="ARBA" id="ARBA00022490"/>
    </source>
</evidence>
<dbReference type="Gene3D" id="3.30.420.40">
    <property type="match status" value="2"/>
</dbReference>
<dbReference type="OrthoDB" id="9809995at2"/>
<dbReference type="NCBIfam" id="TIGR03725">
    <property type="entry name" value="T6A_YeaZ"/>
    <property type="match status" value="1"/>
</dbReference>
<dbReference type="PANTHER" id="PTHR11735:SF11">
    <property type="entry name" value="TRNA THREONYLCARBAMOYLADENOSINE BIOSYNTHESIS PROTEIN TSAB"/>
    <property type="match status" value="1"/>
</dbReference>